<keyword evidence="4 5" id="KW-0697">Rotamase</keyword>
<dbReference type="RefSeq" id="WP_100919154.1">
    <property type="nucleotide sequence ID" value="NZ_CP020370.1"/>
</dbReference>
<name>A0A2K8U712_9GAMM</name>
<dbReference type="InterPro" id="IPR000297">
    <property type="entry name" value="PPIase_PpiC"/>
</dbReference>
<comment type="catalytic activity">
    <reaction evidence="1">
        <text>[protein]-peptidylproline (omega=180) = [protein]-peptidylproline (omega=0)</text>
        <dbReference type="Rhea" id="RHEA:16237"/>
        <dbReference type="Rhea" id="RHEA-COMP:10747"/>
        <dbReference type="Rhea" id="RHEA-COMP:10748"/>
        <dbReference type="ChEBI" id="CHEBI:83833"/>
        <dbReference type="ChEBI" id="CHEBI:83834"/>
        <dbReference type="EC" id="5.2.1.8"/>
    </reaction>
</comment>
<evidence type="ECO:0000256" key="2">
    <source>
        <dbReference type="ARBA" id="ARBA00007656"/>
    </source>
</evidence>
<dbReference type="PANTHER" id="PTHR47245">
    <property type="entry name" value="PEPTIDYLPROLYL ISOMERASE"/>
    <property type="match status" value="1"/>
</dbReference>
<dbReference type="InterPro" id="IPR046357">
    <property type="entry name" value="PPIase_dom_sf"/>
</dbReference>
<evidence type="ECO:0000259" key="6">
    <source>
        <dbReference type="PROSITE" id="PS50198"/>
    </source>
</evidence>
<dbReference type="Proteomes" id="UP000232638">
    <property type="component" value="Chromosome"/>
</dbReference>
<evidence type="ECO:0000256" key="3">
    <source>
        <dbReference type="ARBA" id="ARBA00013194"/>
    </source>
</evidence>
<dbReference type="PROSITE" id="PS50198">
    <property type="entry name" value="PPIC_PPIASE_2"/>
    <property type="match status" value="1"/>
</dbReference>
<dbReference type="Pfam" id="PF00639">
    <property type="entry name" value="Rotamase"/>
    <property type="match status" value="1"/>
</dbReference>
<organism evidence="7 8">
    <name type="scientific">Candidatus Thiodictyon syntrophicum</name>
    <dbReference type="NCBI Taxonomy" id="1166950"/>
    <lineage>
        <taxon>Bacteria</taxon>
        <taxon>Pseudomonadati</taxon>
        <taxon>Pseudomonadota</taxon>
        <taxon>Gammaproteobacteria</taxon>
        <taxon>Chromatiales</taxon>
        <taxon>Chromatiaceae</taxon>
        <taxon>Thiodictyon</taxon>
    </lineage>
</organism>
<dbReference type="KEGG" id="tsy:THSYN_10730"/>
<dbReference type="AlphaFoldDB" id="A0A2K8U712"/>
<dbReference type="GO" id="GO:0003755">
    <property type="term" value="F:peptidyl-prolyl cis-trans isomerase activity"/>
    <property type="evidence" value="ECO:0007669"/>
    <property type="project" value="UniProtKB-KW"/>
</dbReference>
<keyword evidence="5" id="KW-0413">Isomerase</keyword>
<keyword evidence="8" id="KW-1185">Reference proteome</keyword>
<feature type="domain" description="PpiC" evidence="6">
    <location>
        <begin position="151"/>
        <end position="257"/>
    </location>
</feature>
<comment type="similarity">
    <text evidence="2">Belongs to the PpiC/parvulin rotamase family.</text>
</comment>
<dbReference type="PROSITE" id="PS01096">
    <property type="entry name" value="PPIC_PPIASE_1"/>
    <property type="match status" value="1"/>
</dbReference>
<evidence type="ECO:0000256" key="4">
    <source>
        <dbReference type="ARBA" id="ARBA00023110"/>
    </source>
</evidence>
<gene>
    <name evidence="7" type="ORF">THSYN_10730</name>
</gene>
<evidence type="ECO:0000256" key="1">
    <source>
        <dbReference type="ARBA" id="ARBA00000971"/>
    </source>
</evidence>
<evidence type="ECO:0000313" key="8">
    <source>
        <dbReference type="Proteomes" id="UP000232638"/>
    </source>
</evidence>
<dbReference type="OrthoDB" id="9769613at2"/>
<dbReference type="SUPFAM" id="SSF109998">
    <property type="entry name" value="Triger factor/SurA peptide-binding domain-like"/>
    <property type="match status" value="1"/>
</dbReference>
<evidence type="ECO:0000313" key="7">
    <source>
        <dbReference type="EMBL" id="AUB81380.1"/>
    </source>
</evidence>
<dbReference type="InterPro" id="IPR023058">
    <property type="entry name" value="PPIase_PpiC_CS"/>
</dbReference>
<dbReference type="PANTHER" id="PTHR47245:SF2">
    <property type="entry name" value="PEPTIDYL-PROLYL CIS-TRANS ISOMERASE HP_0175-RELATED"/>
    <property type="match status" value="1"/>
</dbReference>
<dbReference type="EC" id="5.2.1.8" evidence="3"/>
<protein>
    <recommendedName>
        <fullName evidence="3">peptidylprolyl isomerase</fullName>
        <ecNumber evidence="3">5.2.1.8</ecNumber>
    </recommendedName>
</protein>
<proteinExistence type="inferred from homology"/>
<reference evidence="7 8" key="1">
    <citation type="submission" date="2017-03" db="EMBL/GenBank/DDBJ databases">
        <title>Complete genome sequence of Candidatus 'Thiodictyon syntrophicum' sp. nov. strain Cad16T, a photolithoautotroph purple sulfur bacterium isolated from an alpine meromictic lake.</title>
        <authorList>
            <person name="Luedin S.M."/>
            <person name="Pothier J.F."/>
            <person name="Danza F."/>
            <person name="Storelli N."/>
            <person name="Wittwer M."/>
            <person name="Tonolla M."/>
        </authorList>
    </citation>
    <scope>NUCLEOTIDE SEQUENCE [LARGE SCALE GENOMIC DNA]</scope>
    <source>
        <strain evidence="7 8">Cad16T</strain>
    </source>
</reference>
<dbReference type="InterPro" id="IPR014282">
    <property type="entry name" value="Nitrogen_fix_NifM"/>
</dbReference>
<sequence length="321" mass="35371">MSAFQTALPPTAGATDRGEFRYHLLRAAGERFQAGVADLDEAQLAEVTRQARRTFELEDLVLGSAEARGLVIPLDQVAAAVAAVRGRYSDTQEFRSDLERNGLDLEGLHLALRRELTFDAVMQRVGSRHAGVDELEERLFYDFHQERFTVAERRTARHLLITVNDEDAESRRDLVQARIERLAEQVRGPAGGRTQRFEALARRHSQCPTALEGGRLGEVVPGQLYPALDAALFALGAGDLGGPVESELGFHLLLCERIQPGRSIPFTQARPQIRALLEERARRHCQKAWIGGLRQGAAGSVAKPPIDGIRFDDSPLGEQAA</sequence>
<evidence type="ECO:0000256" key="5">
    <source>
        <dbReference type="PROSITE-ProRule" id="PRU00278"/>
    </source>
</evidence>
<dbReference type="InterPro" id="IPR027304">
    <property type="entry name" value="Trigger_fact/SurA_dom_sf"/>
</dbReference>
<accession>A0A2K8U712</accession>
<dbReference type="EMBL" id="CP020370">
    <property type="protein sequence ID" value="AUB81380.1"/>
    <property type="molecule type" value="Genomic_DNA"/>
</dbReference>
<dbReference type="Gene3D" id="3.10.50.40">
    <property type="match status" value="1"/>
</dbReference>
<dbReference type="NCBIfam" id="TIGR02933">
    <property type="entry name" value="nifM_nitrog"/>
    <property type="match status" value="1"/>
</dbReference>
<dbReference type="InterPro" id="IPR050245">
    <property type="entry name" value="PrsA_foldase"/>
</dbReference>
<dbReference type="SUPFAM" id="SSF54534">
    <property type="entry name" value="FKBP-like"/>
    <property type="match status" value="1"/>
</dbReference>